<proteinExistence type="predicted"/>
<dbReference type="STRING" id="442899.SAMN05720591_1456"/>
<keyword evidence="1" id="KW-1133">Transmembrane helix</keyword>
<evidence type="ECO:0000313" key="3">
    <source>
        <dbReference type="Proteomes" id="UP000321400"/>
    </source>
</evidence>
<dbReference type="NCBIfam" id="TIGR02832">
    <property type="entry name" value="spo_yunB"/>
    <property type="match status" value="1"/>
</dbReference>
<name>A0A511X4R3_9BACI</name>
<sequence length="244" mass="28045">MLVPFKRLVYTFLITCLAVMLFTGLTLLYINHKLRPVIIDIAETKVTQYVNEAMGLAVHHTIYQDLPEGDLLEFYYDDEGRVVSYQINLQLENQLKNSMYHRVNQYLKLLEKGIVVDRTDPSFDGSFTQYEIEENGERLDETFFTIPLGQALDLPLFQNLGPKIPIELEVTGFVHAELETRLTPLQINSMHIEPVVHLTVEIRTLVPFASKTARLTQVIPIGSGGFIGDVPNMYYYPRMFEEDL</sequence>
<evidence type="ECO:0000313" key="2">
    <source>
        <dbReference type="EMBL" id="GEN57939.1"/>
    </source>
</evidence>
<dbReference type="Pfam" id="PF09560">
    <property type="entry name" value="Spore_YunB"/>
    <property type="match status" value="1"/>
</dbReference>
<dbReference type="AlphaFoldDB" id="A0A511X4R3"/>
<dbReference type="RefSeq" id="WP_170243746.1">
    <property type="nucleotide sequence ID" value="NZ_BJYE01000049.1"/>
</dbReference>
<dbReference type="EMBL" id="BJYE01000049">
    <property type="protein sequence ID" value="GEN57939.1"/>
    <property type="molecule type" value="Genomic_DNA"/>
</dbReference>
<dbReference type="Proteomes" id="UP000321400">
    <property type="component" value="Unassembled WGS sequence"/>
</dbReference>
<accession>A0A511X4R3</accession>
<feature type="transmembrane region" description="Helical" evidence="1">
    <location>
        <begin position="12"/>
        <end position="30"/>
    </location>
</feature>
<reference evidence="2 3" key="1">
    <citation type="submission" date="2019-07" db="EMBL/GenBank/DDBJ databases">
        <title>Whole genome shotgun sequence of Halolactibacillus alkaliphilus NBRC 103919.</title>
        <authorList>
            <person name="Hosoyama A."/>
            <person name="Uohara A."/>
            <person name="Ohji S."/>
            <person name="Ichikawa N."/>
        </authorList>
    </citation>
    <scope>NUCLEOTIDE SEQUENCE [LARGE SCALE GENOMIC DNA]</scope>
    <source>
        <strain evidence="2 3">NBRC 103919</strain>
    </source>
</reference>
<keyword evidence="1" id="KW-0812">Transmembrane</keyword>
<comment type="caution">
    <text evidence="2">The sequence shown here is derived from an EMBL/GenBank/DDBJ whole genome shotgun (WGS) entry which is preliminary data.</text>
</comment>
<evidence type="ECO:0000256" key="1">
    <source>
        <dbReference type="SAM" id="Phobius"/>
    </source>
</evidence>
<dbReference type="InterPro" id="IPR014197">
    <property type="entry name" value="Sporulation_prot_YunB"/>
</dbReference>
<organism evidence="2 3">
    <name type="scientific">Halolactibacillus alkaliphilus</name>
    <dbReference type="NCBI Taxonomy" id="442899"/>
    <lineage>
        <taxon>Bacteria</taxon>
        <taxon>Bacillati</taxon>
        <taxon>Bacillota</taxon>
        <taxon>Bacilli</taxon>
        <taxon>Bacillales</taxon>
        <taxon>Bacillaceae</taxon>
        <taxon>Halolactibacillus</taxon>
    </lineage>
</organism>
<dbReference type="PIRSF" id="PIRSF021383">
    <property type="entry name" value="YunB"/>
    <property type="match status" value="1"/>
</dbReference>
<gene>
    <name evidence="2" type="primary">yunB</name>
    <name evidence="2" type="ORF">HAL01_24030</name>
</gene>
<keyword evidence="3" id="KW-1185">Reference proteome</keyword>
<protein>
    <submittedName>
        <fullName evidence="2">Sporulation protein YunB</fullName>
    </submittedName>
</protein>
<keyword evidence="1" id="KW-0472">Membrane</keyword>